<feature type="signal peptide" evidence="3">
    <location>
        <begin position="1"/>
        <end position="22"/>
    </location>
</feature>
<keyword evidence="5" id="KW-1185">Reference proteome</keyword>
<dbReference type="EMBL" id="CATQJA010002664">
    <property type="protein sequence ID" value="CAJ0582689.1"/>
    <property type="molecule type" value="Genomic_DNA"/>
</dbReference>
<comment type="caution">
    <text evidence="4">The sequence shown here is derived from an EMBL/GenBank/DDBJ whole genome shotgun (WGS) entry which is preliminary data.</text>
</comment>
<reference evidence="4" key="1">
    <citation type="submission" date="2023-06" db="EMBL/GenBank/DDBJ databases">
        <authorList>
            <person name="Delattre M."/>
        </authorList>
    </citation>
    <scope>NUCLEOTIDE SEQUENCE</scope>
    <source>
        <strain evidence="4">AF72</strain>
    </source>
</reference>
<dbReference type="Pfam" id="PF17064">
    <property type="entry name" value="QVR"/>
    <property type="match status" value="1"/>
</dbReference>
<proteinExistence type="predicted"/>
<dbReference type="Proteomes" id="UP001177023">
    <property type="component" value="Unassembled WGS sequence"/>
</dbReference>
<dbReference type="GO" id="GO:0030431">
    <property type="term" value="P:sleep"/>
    <property type="evidence" value="ECO:0007669"/>
    <property type="project" value="InterPro"/>
</dbReference>
<evidence type="ECO:0000256" key="2">
    <source>
        <dbReference type="ARBA" id="ARBA00023180"/>
    </source>
</evidence>
<feature type="chain" id="PRO_5041435253" description="UPAR/Ly6 domain-containing protein" evidence="3">
    <location>
        <begin position="23"/>
        <end position="200"/>
    </location>
</feature>
<name>A0AA36D7T5_9BILA</name>
<evidence type="ECO:0000256" key="3">
    <source>
        <dbReference type="SAM" id="SignalP"/>
    </source>
</evidence>
<evidence type="ECO:0000313" key="5">
    <source>
        <dbReference type="Proteomes" id="UP001177023"/>
    </source>
</evidence>
<dbReference type="AlphaFoldDB" id="A0AA36D7T5"/>
<evidence type="ECO:0000256" key="1">
    <source>
        <dbReference type="ARBA" id="ARBA00022729"/>
    </source>
</evidence>
<sequence length="200" mass="22534">MPNGMLMRIFCLLSAYFGVAYATGCYRCVSKEDSLDPITRIQIRNQIDTFFVPVEARSPGCSQTIDEDTPNVELQLCSVFPYCVTLMPNVPNSTYVVRGCFELTLRSNLRENQALREAPGCFLIKSRPGVPANSTLDYIVCICEGDYCNYEPIPHFEDISYMDPRKPIQRLANHNGTLQFVSSSSSPNLIIFYVMLDISL</sequence>
<evidence type="ECO:0000313" key="4">
    <source>
        <dbReference type="EMBL" id="CAJ0582689.1"/>
    </source>
</evidence>
<gene>
    <name evidence="4" type="ORF">MSPICULIGERA_LOCUS20819</name>
</gene>
<keyword evidence="1 3" id="KW-0732">Signal</keyword>
<keyword evidence="2" id="KW-0325">Glycoprotein</keyword>
<protein>
    <recommendedName>
        <fullName evidence="6">UPAR/Ly6 domain-containing protein</fullName>
    </recommendedName>
</protein>
<dbReference type="InterPro" id="IPR031424">
    <property type="entry name" value="QVR-like"/>
</dbReference>
<accession>A0AA36D7T5</accession>
<evidence type="ECO:0008006" key="6">
    <source>
        <dbReference type="Google" id="ProtNLM"/>
    </source>
</evidence>
<feature type="non-terminal residue" evidence="4">
    <location>
        <position position="200"/>
    </location>
</feature>
<dbReference type="GO" id="GO:0032222">
    <property type="term" value="P:regulation of synaptic transmission, cholinergic"/>
    <property type="evidence" value="ECO:0007669"/>
    <property type="project" value="InterPro"/>
</dbReference>
<organism evidence="4 5">
    <name type="scientific">Mesorhabditis spiculigera</name>
    <dbReference type="NCBI Taxonomy" id="96644"/>
    <lineage>
        <taxon>Eukaryota</taxon>
        <taxon>Metazoa</taxon>
        <taxon>Ecdysozoa</taxon>
        <taxon>Nematoda</taxon>
        <taxon>Chromadorea</taxon>
        <taxon>Rhabditida</taxon>
        <taxon>Rhabditina</taxon>
        <taxon>Rhabditomorpha</taxon>
        <taxon>Rhabditoidea</taxon>
        <taxon>Rhabditidae</taxon>
        <taxon>Mesorhabditinae</taxon>
        <taxon>Mesorhabditis</taxon>
    </lineage>
</organism>